<evidence type="ECO:0000313" key="5">
    <source>
        <dbReference type="EMBL" id="CAA6812485.1"/>
    </source>
</evidence>
<dbReference type="SMART" id="SM01419">
    <property type="entry name" value="Thiol-ester_cl"/>
    <property type="match status" value="1"/>
</dbReference>
<evidence type="ECO:0000256" key="2">
    <source>
        <dbReference type="ARBA" id="ARBA00022729"/>
    </source>
</evidence>
<dbReference type="SUPFAM" id="SSF48239">
    <property type="entry name" value="Terpenoid cyclases/Protein prenyltransferases"/>
    <property type="match status" value="1"/>
</dbReference>
<protein>
    <recommendedName>
        <fullName evidence="4">Alpha-2-macroglobulin domain-containing protein</fullName>
    </recommendedName>
</protein>
<name>A0A6S6T7S2_9BACT</name>
<dbReference type="EMBL" id="CACVAQ010000187">
    <property type="protein sequence ID" value="CAA6812485.1"/>
    <property type="molecule type" value="Genomic_DNA"/>
</dbReference>
<dbReference type="InterPro" id="IPR050473">
    <property type="entry name" value="A2M/Complement_sys"/>
</dbReference>
<dbReference type="Pfam" id="PF01835">
    <property type="entry name" value="MG2"/>
    <property type="match status" value="1"/>
</dbReference>
<dbReference type="GO" id="GO:0005615">
    <property type="term" value="C:extracellular space"/>
    <property type="evidence" value="ECO:0007669"/>
    <property type="project" value="InterPro"/>
</dbReference>
<keyword evidence="2" id="KW-0732">Signal</keyword>
<proteinExistence type="inferred from homology"/>
<dbReference type="InterPro" id="IPR001599">
    <property type="entry name" value="Macroglobln_a2"/>
</dbReference>
<evidence type="ECO:0000259" key="4">
    <source>
        <dbReference type="SMART" id="SM01360"/>
    </source>
</evidence>
<dbReference type="InterPro" id="IPR008930">
    <property type="entry name" value="Terpenoid_cyclase/PrenylTrfase"/>
</dbReference>
<dbReference type="InterPro" id="IPR047565">
    <property type="entry name" value="Alpha-macroglob_thiol-ester_cl"/>
</dbReference>
<evidence type="ECO:0000256" key="1">
    <source>
        <dbReference type="ARBA" id="ARBA00010556"/>
    </source>
</evidence>
<reference evidence="5" key="1">
    <citation type="submission" date="2020-01" db="EMBL/GenBank/DDBJ databases">
        <authorList>
            <person name="Meier V. D."/>
            <person name="Meier V D."/>
        </authorList>
    </citation>
    <scope>NUCLEOTIDE SEQUENCE</scope>
    <source>
        <strain evidence="5">HLG_WM_MAG_10</strain>
    </source>
</reference>
<dbReference type="Gene3D" id="2.60.40.1930">
    <property type="match status" value="1"/>
</dbReference>
<dbReference type="Gene3D" id="2.60.40.1120">
    <property type="entry name" value="Carboxypeptidase-like, regulatory domain"/>
    <property type="match status" value="2"/>
</dbReference>
<dbReference type="Pfam" id="PF00207">
    <property type="entry name" value="A2M"/>
    <property type="match status" value="1"/>
</dbReference>
<dbReference type="Gene3D" id="2.60.40.690">
    <property type="entry name" value="Alpha-macroglobulin, receptor-binding domain"/>
    <property type="match status" value="1"/>
</dbReference>
<dbReference type="SUPFAM" id="SSF49464">
    <property type="entry name" value="Carboxypeptidase regulatory domain-like"/>
    <property type="match status" value="2"/>
</dbReference>
<dbReference type="Pfam" id="PF07678">
    <property type="entry name" value="TED_complement"/>
    <property type="match status" value="1"/>
</dbReference>
<dbReference type="InterPro" id="IPR002890">
    <property type="entry name" value="MG2"/>
</dbReference>
<dbReference type="CDD" id="cd02891">
    <property type="entry name" value="A2M_like"/>
    <property type="match status" value="1"/>
</dbReference>
<dbReference type="InterPro" id="IPR008969">
    <property type="entry name" value="CarboxyPept-like_regulatory"/>
</dbReference>
<gene>
    <name evidence="5" type="ORF">HELGO_WM15167</name>
</gene>
<dbReference type="SMART" id="SM01360">
    <property type="entry name" value="A2M"/>
    <property type="match status" value="1"/>
</dbReference>
<dbReference type="Gene3D" id="1.50.10.20">
    <property type="match status" value="1"/>
</dbReference>
<dbReference type="InterPro" id="IPR036595">
    <property type="entry name" value="A-macroglobulin_rcpt-bd_sf"/>
</dbReference>
<organism evidence="5">
    <name type="scientific">uncultured Aureispira sp</name>
    <dbReference type="NCBI Taxonomy" id="1331704"/>
    <lineage>
        <taxon>Bacteria</taxon>
        <taxon>Pseudomonadati</taxon>
        <taxon>Bacteroidota</taxon>
        <taxon>Saprospiria</taxon>
        <taxon>Saprospirales</taxon>
        <taxon>Saprospiraceae</taxon>
        <taxon>Aureispira</taxon>
        <taxon>environmental samples</taxon>
    </lineage>
</organism>
<accession>A0A6S6T7S2</accession>
<comment type="similarity">
    <text evidence="1">Belongs to the protease inhibitor I39 (alpha-2-macroglobulin) family. Bacterial alpha-2-macroglobulin subfamily.</text>
</comment>
<dbReference type="PANTHER" id="PTHR11412:SF136">
    <property type="entry name" value="CD109 ANTIGEN"/>
    <property type="match status" value="1"/>
</dbReference>
<feature type="domain" description="Alpha-2-macroglobulin" evidence="4">
    <location>
        <begin position="848"/>
        <end position="938"/>
    </location>
</feature>
<dbReference type="GO" id="GO:0004866">
    <property type="term" value="F:endopeptidase inhibitor activity"/>
    <property type="evidence" value="ECO:0007669"/>
    <property type="project" value="InterPro"/>
</dbReference>
<keyword evidence="3" id="KW-0882">Thioester bond</keyword>
<evidence type="ECO:0000256" key="3">
    <source>
        <dbReference type="ARBA" id="ARBA00022966"/>
    </source>
</evidence>
<dbReference type="PANTHER" id="PTHR11412">
    <property type="entry name" value="MACROGLOBULIN / COMPLEMENT"/>
    <property type="match status" value="1"/>
</dbReference>
<sequence length="1522" mass="168981">MVLGIGLASAVYDQPNLLSNHPFLKALVQKLALYQEQTAEDKVYLHFDKTFYEPGEAIWFTAYVRDAQSFEASSKSAVVYVAFLNPKGSVEQELTLIAQEGHAAGTFTLPENLKGGLYTIKAYTKWQENTGAFFEREITIQKAVLPNLNMKLNFNRKAYGAGALVEATLDLNTLTKEPLVLHAFNYVVTLNGAKVKEGNGKTTDLGRAYLRFNLPKKLSTNDGLLNVMLQYKGQTESISRSIPIVLGNIDLAFYPEGGELIEGMTCGLGFKALNEFGKPADVRGNIVDQSGKIVTTFDSYHQGMGKLELTPQKGQQYFAQITSPANIDKQYQLPVALKEGYALKIKEQSLKSIDLEVISSKEEALYVVVQSRQEVQFSQVIEAQVGLNALSIPTQDFPVGIAQITLFGEDKIARAERLAFVNPNKQLNIEVQTDKEKYLPREQVNMTVKVSNELGQPVSGDFSLAVVDDKLLTFADDKQGHLLSYMLLESDLKGALVEPNFYFDNEKDATRLKPEISRKEALDHLMLTQGWRKFTWKEIIAENYQKPSQAGELATIAGTVLGEDGQPVSGISIELIGKDKKVLTDQNGAFTIPDWKLYESVNLQAESDTYYPVLTHINDYNNKLSLQVFKKRIITGLVKNNQNKVLADAHVRVNGLTATNTNSKGAFSLTIPNNVQQLEVYSAGYVHKYIQLEAEEDAIAVVLDVARVYPTKTRSAFGGRGNARALDVPAVLEVDEEVEEIEVLDDMVLEGALPEDLPVDPVNKAVLLNVQDEEEIVVEVHEEEKIEAFGEELEEFIEIEDRKMKKDIAQEQVLPQRTTTRYQRVRAFPDVEYAKRAVTSIRTDFRPTVYWNPTVSVGADGQARLVFYNNDAITQFRVTIEGFGSDGGIGRVEYKYFTQLPFEMVTKVPKEVLTGDQITIPLALTNNTNALLKGNLTVDVPAHIKLLETAPKTIQLGAGASKTMRLKCEVLNKIATGDLVIGFEAEGLSDQLATTINARPRGFPVNEVFTGDAMKESFSVRIEEVLEGSLVAKLQVYPNTLDEVMKGMESMLRMPGGCFEQTSSANYPNLLVLDYLRETGTSMPEVETQVKEYLKVGYQRLVGYESPSGGFDWWGRDPGHEALSAYGLMEFVDMKRVYDVDQALIDRTAKWLLSRKDGKGSWTKNQHALHSWAVAEVTDAYIVWAMTEAGYIKEITEELNKSYKDAVKSEDPYMMALMANALFNAKDKRATVLVKELVKLQKKDGKFVGLTSSVTNSTGQSLMVETSSLAVLAMLQTKSYAKEVQAALDAIQTGKSYCGYGSTQGTVLALKAMLQQAKTSKRASEAGELLVSVNGKQVSSIAYTADQKEILIPNLGPFLTNGKQVLTIEYKGTKTPMPWDVEVTYTTRLPQNSPECLLALSTKLPKHTVKMGETIRLTTTLTNTSAKGQPMTMAMVGIPAGLSLQAWQLKELQEKKVVDYYELFDGYVVFHYEQLEPNATKTVHLDLKADVPGTYEAPASSAFLYYTNEHKVWAMPEPMVIN</sequence>
<dbReference type="InterPro" id="IPR011626">
    <property type="entry name" value="Alpha-macroglobulin_TED"/>
</dbReference>